<keyword evidence="3" id="KW-1185">Reference proteome</keyword>
<evidence type="ECO:0000313" key="3">
    <source>
        <dbReference type="Proteomes" id="UP001279734"/>
    </source>
</evidence>
<organism evidence="2 3">
    <name type="scientific">Nepenthes gracilis</name>
    <name type="common">Slender pitcher plant</name>
    <dbReference type="NCBI Taxonomy" id="150966"/>
    <lineage>
        <taxon>Eukaryota</taxon>
        <taxon>Viridiplantae</taxon>
        <taxon>Streptophyta</taxon>
        <taxon>Embryophyta</taxon>
        <taxon>Tracheophyta</taxon>
        <taxon>Spermatophyta</taxon>
        <taxon>Magnoliopsida</taxon>
        <taxon>eudicotyledons</taxon>
        <taxon>Gunneridae</taxon>
        <taxon>Pentapetalae</taxon>
        <taxon>Caryophyllales</taxon>
        <taxon>Nepenthaceae</taxon>
        <taxon>Nepenthes</taxon>
    </lineage>
</organism>
<comment type="caution">
    <text evidence="2">The sequence shown here is derived from an EMBL/GenBank/DDBJ whole genome shotgun (WGS) entry which is preliminary data.</text>
</comment>
<sequence>MEEDSEDMLEDNNALQDTGSSHSTAASNSFDDAGIKLLDSPISTLLTTDAASEGSFDWSREVFKNILSTLASVSPGTKGVGSERKRRMWRFTM</sequence>
<dbReference type="Proteomes" id="UP001279734">
    <property type="component" value="Unassembled WGS sequence"/>
</dbReference>
<evidence type="ECO:0000313" key="2">
    <source>
        <dbReference type="EMBL" id="GMH21501.1"/>
    </source>
</evidence>
<reference evidence="2" key="1">
    <citation type="submission" date="2023-05" db="EMBL/GenBank/DDBJ databases">
        <title>Nepenthes gracilis genome sequencing.</title>
        <authorList>
            <person name="Fukushima K."/>
        </authorList>
    </citation>
    <scope>NUCLEOTIDE SEQUENCE</scope>
    <source>
        <strain evidence="2">SING2019-196</strain>
    </source>
</reference>
<accession>A0AAD3T449</accession>
<name>A0AAD3T449_NEPGR</name>
<proteinExistence type="predicted"/>
<gene>
    <name evidence="2" type="ORF">Nepgr_023343</name>
</gene>
<feature type="compositionally biased region" description="Acidic residues" evidence="1">
    <location>
        <begin position="1"/>
        <end position="10"/>
    </location>
</feature>
<evidence type="ECO:0000256" key="1">
    <source>
        <dbReference type="SAM" id="MobiDB-lite"/>
    </source>
</evidence>
<feature type="region of interest" description="Disordered" evidence="1">
    <location>
        <begin position="1"/>
        <end position="27"/>
    </location>
</feature>
<feature type="compositionally biased region" description="Polar residues" evidence="1">
    <location>
        <begin position="13"/>
        <end position="27"/>
    </location>
</feature>
<dbReference type="AlphaFoldDB" id="A0AAD3T449"/>
<protein>
    <submittedName>
        <fullName evidence="2">Uncharacterized protein</fullName>
    </submittedName>
</protein>
<dbReference type="EMBL" id="BSYO01000023">
    <property type="protein sequence ID" value="GMH21501.1"/>
    <property type="molecule type" value="Genomic_DNA"/>
</dbReference>